<comment type="caution">
    <text evidence="1">The sequence shown here is derived from an EMBL/GenBank/DDBJ whole genome shotgun (WGS) entry which is preliminary data.</text>
</comment>
<dbReference type="Proteomes" id="UP001216150">
    <property type="component" value="Unassembled WGS sequence"/>
</dbReference>
<gene>
    <name evidence="1" type="ORF">N7450_011692</name>
</gene>
<sequence>MRNDPCTGLSRNAGGNAINIWLLATQNSLSQTSYPKLPHVVSETSCSRLFQLLWYELTSKCHALIIGLTFCIVPSLATLDTEIYDGGSVSSSLPACEPIRASLFVRVYSSWDHPGGQDNKIPAANLHW</sequence>
<proteinExistence type="predicted"/>
<evidence type="ECO:0000313" key="1">
    <source>
        <dbReference type="EMBL" id="KAJ5569206.1"/>
    </source>
</evidence>
<dbReference type="AlphaFoldDB" id="A0AAD6DAP8"/>
<dbReference type="EMBL" id="JAQJAC010000010">
    <property type="protein sequence ID" value="KAJ5569206.1"/>
    <property type="molecule type" value="Genomic_DNA"/>
</dbReference>
<organism evidence="1 2">
    <name type="scientific">Penicillium hetheringtonii</name>
    <dbReference type="NCBI Taxonomy" id="911720"/>
    <lineage>
        <taxon>Eukaryota</taxon>
        <taxon>Fungi</taxon>
        <taxon>Dikarya</taxon>
        <taxon>Ascomycota</taxon>
        <taxon>Pezizomycotina</taxon>
        <taxon>Eurotiomycetes</taxon>
        <taxon>Eurotiomycetidae</taxon>
        <taxon>Eurotiales</taxon>
        <taxon>Aspergillaceae</taxon>
        <taxon>Penicillium</taxon>
    </lineage>
</organism>
<keyword evidence="2" id="KW-1185">Reference proteome</keyword>
<protein>
    <submittedName>
        <fullName evidence="1">Uncharacterized protein</fullName>
    </submittedName>
</protein>
<accession>A0AAD6DAP8</accession>
<evidence type="ECO:0000313" key="2">
    <source>
        <dbReference type="Proteomes" id="UP001216150"/>
    </source>
</evidence>
<reference evidence="1 2" key="1">
    <citation type="journal article" date="2023" name="IMA Fungus">
        <title>Comparative genomic study of the Penicillium genus elucidates a diverse pangenome and 15 lateral gene transfer events.</title>
        <authorList>
            <person name="Petersen C."/>
            <person name="Sorensen T."/>
            <person name="Nielsen M.R."/>
            <person name="Sondergaard T.E."/>
            <person name="Sorensen J.L."/>
            <person name="Fitzpatrick D.A."/>
            <person name="Frisvad J.C."/>
            <person name="Nielsen K.L."/>
        </authorList>
    </citation>
    <scope>NUCLEOTIDE SEQUENCE [LARGE SCALE GENOMIC DNA]</scope>
    <source>
        <strain evidence="1 2">IBT 29057</strain>
    </source>
</reference>
<name>A0AAD6DAP8_9EURO</name>